<feature type="domain" description="TIR" evidence="2">
    <location>
        <begin position="20"/>
        <end position="169"/>
    </location>
</feature>
<accession>A0A540K4U3</accession>
<dbReference type="Proteomes" id="UP000315295">
    <property type="component" value="Unassembled WGS sequence"/>
</dbReference>
<dbReference type="InterPro" id="IPR000157">
    <property type="entry name" value="TIR_dom"/>
</dbReference>
<organism evidence="3 4">
    <name type="scientific">Malus baccata</name>
    <name type="common">Siberian crab apple</name>
    <name type="synonym">Pyrus baccata</name>
    <dbReference type="NCBI Taxonomy" id="106549"/>
    <lineage>
        <taxon>Eukaryota</taxon>
        <taxon>Viridiplantae</taxon>
        <taxon>Streptophyta</taxon>
        <taxon>Embryophyta</taxon>
        <taxon>Tracheophyta</taxon>
        <taxon>Spermatophyta</taxon>
        <taxon>Magnoliopsida</taxon>
        <taxon>eudicotyledons</taxon>
        <taxon>Gunneridae</taxon>
        <taxon>Pentapetalae</taxon>
        <taxon>rosids</taxon>
        <taxon>fabids</taxon>
        <taxon>Rosales</taxon>
        <taxon>Rosaceae</taxon>
        <taxon>Amygdaloideae</taxon>
        <taxon>Maleae</taxon>
        <taxon>Malus</taxon>
    </lineage>
</organism>
<sequence>MASSSSFFSDSPSSSGHRRRKYDVFLNFRGEDTRRSFVSHLYRALDRKAIHTFIDAEELRKGNRLSDLLTAIRNSRVSIVVFSPNYASSTWCLKELVQILECMDSDDQTVVPVFYDVDPSHVRKRKRSFAEAFARHELDSVAEMAEVRSWKSALTRACNLSGWDSRNYK</sequence>
<proteinExistence type="predicted"/>
<dbReference type="AlphaFoldDB" id="A0A540K4U3"/>
<comment type="caution">
    <text evidence="3">The sequence shown here is derived from an EMBL/GenBank/DDBJ whole genome shotgun (WGS) entry which is preliminary data.</text>
</comment>
<evidence type="ECO:0000313" key="3">
    <source>
        <dbReference type="EMBL" id="TQD68902.1"/>
    </source>
</evidence>
<dbReference type="Gene3D" id="3.40.50.10140">
    <property type="entry name" value="Toll/interleukin-1 receptor homology (TIR) domain"/>
    <property type="match status" value="1"/>
</dbReference>
<keyword evidence="4" id="KW-1185">Reference proteome</keyword>
<dbReference type="PROSITE" id="PS50104">
    <property type="entry name" value="TIR"/>
    <property type="match status" value="1"/>
</dbReference>
<dbReference type="Pfam" id="PF01582">
    <property type="entry name" value="TIR"/>
    <property type="match status" value="1"/>
</dbReference>
<name>A0A540K4U3_MALBA</name>
<keyword evidence="1" id="KW-0520">NAD</keyword>
<protein>
    <recommendedName>
        <fullName evidence="2">TIR domain-containing protein</fullName>
    </recommendedName>
</protein>
<dbReference type="FunFam" id="3.40.50.10140:FF:000007">
    <property type="entry name" value="Disease resistance protein (TIR-NBS-LRR class)"/>
    <property type="match status" value="1"/>
</dbReference>
<reference evidence="3 4" key="1">
    <citation type="journal article" date="2019" name="G3 (Bethesda)">
        <title>Sequencing of a Wild Apple (Malus baccata) Genome Unravels the Differences Between Cultivated and Wild Apple Species Regarding Disease Resistance and Cold Tolerance.</title>
        <authorList>
            <person name="Chen X."/>
        </authorList>
    </citation>
    <scope>NUCLEOTIDE SEQUENCE [LARGE SCALE GENOMIC DNA]</scope>
    <source>
        <strain evidence="4">cv. Shandingzi</strain>
        <tissue evidence="3">Leaves</tissue>
    </source>
</reference>
<dbReference type="InterPro" id="IPR035897">
    <property type="entry name" value="Toll_tir_struct_dom_sf"/>
</dbReference>
<dbReference type="SUPFAM" id="SSF52200">
    <property type="entry name" value="Toll/Interleukin receptor TIR domain"/>
    <property type="match status" value="1"/>
</dbReference>
<dbReference type="SMART" id="SM00255">
    <property type="entry name" value="TIR"/>
    <property type="match status" value="1"/>
</dbReference>
<dbReference type="PANTHER" id="PTHR32009">
    <property type="entry name" value="TMV RESISTANCE PROTEIN N-LIKE"/>
    <property type="match status" value="1"/>
</dbReference>
<gene>
    <name evidence="3" type="ORF">C1H46_045565</name>
</gene>
<evidence type="ECO:0000259" key="2">
    <source>
        <dbReference type="PROSITE" id="PS50104"/>
    </source>
</evidence>
<evidence type="ECO:0000313" key="4">
    <source>
        <dbReference type="Proteomes" id="UP000315295"/>
    </source>
</evidence>
<dbReference type="GO" id="GO:0007165">
    <property type="term" value="P:signal transduction"/>
    <property type="evidence" value="ECO:0007669"/>
    <property type="project" value="InterPro"/>
</dbReference>
<dbReference type="EMBL" id="VIEB01007177">
    <property type="protein sequence ID" value="TQD68902.1"/>
    <property type="molecule type" value="Genomic_DNA"/>
</dbReference>
<dbReference type="PANTHER" id="PTHR32009:SF139">
    <property type="entry name" value="TOLL-INTERLEUKIN-RESISTANCE (TIR) DOMAIN FAMILY PROTEIN"/>
    <property type="match status" value="1"/>
</dbReference>
<evidence type="ECO:0000256" key="1">
    <source>
        <dbReference type="ARBA" id="ARBA00023027"/>
    </source>
</evidence>